<evidence type="ECO:0000256" key="2">
    <source>
        <dbReference type="ARBA" id="ARBA00049106"/>
    </source>
</evidence>
<accession>A0A1A0RE01</accession>
<dbReference type="Proteomes" id="UP000093902">
    <property type="component" value="Unassembled WGS sequence"/>
</dbReference>
<dbReference type="PANTHER" id="PTHR39428:SF1">
    <property type="entry name" value="F420H(2)-DEPENDENT QUINONE REDUCTASE RV1261C"/>
    <property type="match status" value="1"/>
</dbReference>
<dbReference type="Pfam" id="PF04075">
    <property type="entry name" value="F420H2_quin_red"/>
    <property type="match status" value="1"/>
</dbReference>
<dbReference type="RefSeq" id="WP_064930688.1">
    <property type="nucleotide sequence ID" value="NZ_LZSO01000012.1"/>
</dbReference>
<dbReference type="SUPFAM" id="SSF50475">
    <property type="entry name" value="FMN-binding split barrel"/>
    <property type="match status" value="1"/>
</dbReference>
<dbReference type="GO" id="GO:0070967">
    <property type="term" value="F:coenzyme F420 binding"/>
    <property type="evidence" value="ECO:0007669"/>
    <property type="project" value="TreeGrafter"/>
</dbReference>
<sequence length="169" mass="18827">MSEASFPHGNWGRDDVSPMFKPVFAFAASPFGSKVIRAIVPLDRRVVNRTKGRFSLFGPLSMPELLLTTTGRKSGRPRTSVLSYVHEGDRLLVMGSNFGQQHHPSWSSNLVVEPQASISMAGQDIPVVAAVLSGAERDAALQRFLAYPMYRAYQTRTDRDMRVFALTRR</sequence>
<dbReference type="AlphaFoldDB" id="A0A1A0RE01"/>
<dbReference type="PANTHER" id="PTHR39428">
    <property type="entry name" value="F420H(2)-DEPENDENT QUINONE REDUCTASE RV1261C"/>
    <property type="match status" value="1"/>
</dbReference>
<dbReference type="NCBIfam" id="TIGR00026">
    <property type="entry name" value="hi_GC_TIGR00026"/>
    <property type="match status" value="1"/>
</dbReference>
<name>A0A1A0RE01_MYCPR</name>
<dbReference type="Gene3D" id="2.30.110.10">
    <property type="entry name" value="Electron Transport, Fmn-binding Protein, Chain A"/>
    <property type="match status" value="1"/>
</dbReference>
<dbReference type="InterPro" id="IPR004378">
    <property type="entry name" value="F420H2_quin_Rdtase"/>
</dbReference>
<dbReference type="EMBL" id="LZSO01000012">
    <property type="protein sequence ID" value="OBB32338.1"/>
    <property type="molecule type" value="Genomic_DNA"/>
</dbReference>
<evidence type="ECO:0000256" key="1">
    <source>
        <dbReference type="ARBA" id="ARBA00008710"/>
    </source>
</evidence>
<organism evidence="3 4">
    <name type="scientific">Mycolicibacterium peregrinum</name>
    <name type="common">Mycobacterium peregrinum</name>
    <dbReference type="NCBI Taxonomy" id="43304"/>
    <lineage>
        <taxon>Bacteria</taxon>
        <taxon>Bacillati</taxon>
        <taxon>Actinomycetota</taxon>
        <taxon>Actinomycetes</taxon>
        <taxon>Mycobacteriales</taxon>
        <taxon>Mycobacteriaceae</taxon>
        <taxon>Mycolicibacterium</taxon>
    </lineage>
</organism>
<dbReference type="OrthoDB" id="8225825at2"/>
<comment type="similarity">
    <text evidence="1">Belongs to the F420H(2)-dependent quinone reductase family.</text>
</comment>
<dbReference type="InterPro" id="IPR012349">
    <property type="entry name" value="Split_barrel_FMN-bd"/>
</dbReference>
<gene>
    <name evidence="3" type="ORF">A5792_01100</name>
</gene>
<dbReference type="GO" id="GO:0005886">
    <property type="term" value="C:plasma membrane"/>
    <property type="evidence" value="ECO:0007669"/>
    <property type="project" value="TreeGrafter"/>
</dbReference>
<reference evidence="4" key="1">
    <citation type="submission" date="2016-06" db="EMBL/GenBank/DDBJ databases">
        <authorList>
            <person name="Sutton G."/>
            <person name="Brinkac L."/>
            <person name="Sanka R."/>
            <person name="Adams M."/>
            <person name="Lau E."/>
            <person name="Mehaffy C."/>
            <person name="Tameris M."/>
            <person name="Hatherill M."/>
            <person name="Hanekom W."/>
            <person name="Mahomed H."/>
            <person name="Mcshane H."/>
        </authorList>
    </citation>
    <scope>NUCLEOTIDE SEQUENCE [LARGE SCALE GENOMIC DNA]</scope>
    <source>
        <strain evidence="4">852002-51209_SCH5440388</strain>
    </source>
</reference>
<protein>
    <submittedName>
        <fullName evidence="3">Nitroreductase</fullName>
    </submittedName>
</protein>
<comment type="catalytic activity">
    <reaction evidence="2">
        <text>oxidized coenzyme F420-(gamma-L-Glu)(n) + a quinol + H(+) = reduced coenzyme F420-(gamma-L-Glu)(n) + a quinone</text>
        <dbReference type="Rhea" id="RHEA:39663"/>
        <dbReference type="Rhea" id="RHEA-COMP:12939"/>
        <dbReference type="Rhea" id="RHEA-COMP:14378"/>
        <dbReference type="ChEBI" id="CHEBI:15378"/>
        <dbReference type="ChEBI" id="CHEBI:24646"/>
        <dbReference type="ChEBI" id="CHEBI:132124"/>
        <dbReference type="ChEBI" id="CHEBI:133980"/>
        <dbReference type="ChEBI" id="CHEBI:139511"/>
    </reaction>
</comment>
<comment type="caution">
    <text evidence="3">The sequence shown here is derived from an EMBL/GenBank/DDBJ whole genome shotgun (WGS) entry which is preliminary data.</text>
</comment>
<dbReference type="GO" id="GO:0016491">
    <property type="term" value="F:oxidoreductase activity"/>
    <property type="evidence" value="ECO:0007669"/>
    <property type="project" value="InterPro"/>
</dbReference>
<evidence type="ECO:0000313" key="3">
    <source>
        <dbReference type="EMBL" id="OBB32338.1"/>
    </source>
</evidence>
<evidence type="ECO:0000313" key="4">
    <source>
        <dbReference type="Proteomes" id="UP000093902"/>
    </source>
</evidence>
<proteinExistence type="inferred from homology"/>